<evidence type="ECO:0000313" key="2">
    <source>
        <dbReference type="Proteomes" id="UP000061468"/>
    </source>
</evidence>
<proteinExistence type="predicted"/>
<organism evidence="1 2">
    <name type="scientific">Alteromonas mediterranea</name>
    <dbReference type="NCBI Taxonomy" id="314275"/>
    <lineage>
        <taxon>Bacteria</taxon>
        <taxon>Pseudomonadati</taxon>
        <taxon>Pseudomonadota</taxon>
        <taxon>Gammaproteobacteria</taxon>
        <taxon>Alteromonadales</taxon>
        <taxon>Alteromonadaceae</taxon>
        <taxon>Alteromonas/Salinimonas group</taxon>
        <taxon>Alteromonas</taxon>
    </lineage>
</organism>
<dbReference type="Proteomes" id="UP000061468">
    <property type="component" value="Chromosome"/>
</dbReference>
<accession>A0AAC8XIM2</accession>
<evidence type="ECO:0000313" key="1">
    <source>
        <dbReference type="EMBL" id="AMJ77594.1"/>
    </source>
</evidence>
<reference evidence="1 2" key="1">
    <citation type="submission" date="2015-12" db="EMBL/GenBank/DDBJ databases">
        <title>Intraspecies pangenome expansion in the marine bacterium Alteromonas.</title>
        <authorList>
            <person name="Lopez-Perez M."/>
            <person name="Rodriguez-Valera F."/>
        </authorList>
    </citation>
    <scope>NUCLEOTIDE SEQUENCE [LARGE SCALE GENOMIC DNA]</scope>
    <source>
        <strain evidence="1 2">UM8</strain>
    </source>
</reference>
<sequence>MFPPSLDKSELVLGMSSIEVTMSSANKKALSGTDIISKFIMPTVSTPCDQLRLEGINAKYIQHSIADLISYSLES</sequence>
<gene>
    <name evidence="1" type="ORF">AV942_04325</name>
</gene>
<dbReference type="EMBL" id="CP013928">
    <property type="protein sequence ID" value="AMJ77594.1"/>
    <property type="molecule type" value="Genomic_DNA"/>
</dbReference>
<protein>
    <submittedName>
        <fullName evidence="1">Uncharacterized protein</fullName>
    </submittedName>
</protein>
<name>A0AAC8XIM2_9ALTE</name>
<dbReference type="RefSeq" id="WP_020744987.1">
    <property type="nucleotide sequence ID" value="NZ_CAXGIV010000043.1"/>
</dbReference>
<dbReference type="AlphaFoldDB" id="A0AAC8XIM2"/>